<organism evidence="1 2">
    <name type="scientific">Hyaloperonospora arabidopsidis (strain Emoy2)</name>
    <name type="common">Downy mildew agent</name>
    <name type="synonym">Peronospora arabidopsidis</name>
    <dbReference type="NCBI Taxonomy" id="559515"/>
    <lineage>
        <taxon>Eukaryota</taxon>
        <taxon>Sar</taxon>
        <taxon>Stramenopiles</taxon>
        <taxon>Oomycota</taxon>
        <taxon>Peronosporomycetes</taxon>
        <taxon>Peronosporales</taxon>
        <taxon>Peronosporaceae</taxon>
        <taxon>Hyaloperonospora</taxon>
    </lineage>
</organism>
<accession>M4BK06</accession>
<dbReference type="EnsemblProtists" id="HpaT806738">
    <property type="protein sequence ID" value="HpaP806738"/>
    <property type="gene ID" value="HpaG806738"/>
</dbReference>
<dbReference type="AlphaFoldDB" id="M4BK06"/>
<dbReference type="HOGENOM" id="CLU_2532308_0_0_1"/>
<name>M4BK06_HYAAE</name>
<keyword evidence="2" id="KW-1185">Reference proteome</keyword>
<dbReference type="VEuPathDB" id="FungiDB:HpaG806738"/>
<dbReference type="Proteomes" id="UP000011713">
    <property type="component" value="Unassembled WGS sequence"/>
</dbReference>
<protein>
    <submittedName>
        <fullName evidence="1">Uncharacterized protein</fullName>
    </submittedName>
</protein>
<dbReference type="EMBL" id="JH598337">
    <property type="status" value="NOT_ANNOTATED_CDS"/>
    <property type="molecule type" value="Genomic_DNA"/>
</dbReference>
<sequence length="84" mass="9490">MWDIFGLILIELSRRSPKERKWTTYESVGSGLRSCTLNNEGDYRAMVTPGLASLVITQYLPSSKATIVMWCFQDVIPPSAVKQH</sequence>
<evidence type="ECO:0000313" key="1">
    <source>
        <dbReference type="EnsemblProtists" id="HpaP806738"/>
    </source>
</evidence>
<proteinExistence type="predicted"/>
<dbReference type="InParanoid" id="M4BK06"/>
<reference evidence="1" key="2">
    <citation type="submission" date="2015-06" db="UniProtKB">
        <authorList>
            <consortium name="EnsemblProtists"/>
        </authorList>
    </citation>
    <scope>IDENTIFICATION</scope>
    <source>
        <strain evidence="1">Emoy2</strain>
    </source>
</reference>
<evidence type="ECO:0000313" key="2">
    <source>
        <dbReference type="Proteomes" id="UP000011713"/>
    </source>
</evidence>
<reference evidence="2" key="1">
    <citation type="journal article" date="2010" name="Science">
        <title>Signatures of adaptation to obligate biotrophy in the Hyaloperonospora arabidopsidis genome.</title>
        <authorList>
            <person name="Baxter L."/>
            <person name="Tripathy S."/>
            <person name="Ishaque N."/>
            <person name="Boot N."/>
            <person name="Cabral A."/>
            <person name="Kemen E."/>
            <person name="Thines M."/>
            <person name="Ah-Fong A."/>
            <person name="Anderson R."/>
            <person name="Badejoko W."/>
            <person name="Bittner-Eddy P."/>
            <person name="Boore J.L."/>
            <person name="Chibucos M.C."/>
            <person name="Coates M."/>
            <person name="Dehal P."/>
            <person name="Delehaunty K."/>
            <person name="Dong S."/>
            <person name="Downton P."/>
            <person name="Dumas B."/>
            <person name="Fabro G."/>
            <person name="Fronick C."/>
            <person name="Fuerstenberg S.I."/>
            <person name="Fulton L."/>
            <person name="Gaulin E."/>
            <person name="Govers F."/>
            <person name="Hughes L."/>
            <person name="Humphray S."/>
            <person name="Jiang R.H."/>
            <person name="Judelson H."/>
            <person name="Kamoun S."/>
            <person name="Kyung K."/>
            <person name="Meijer H."/>
            <person name="Minx P."/>
            <person name="Morris P."/>
            <person name="Nelson J."/>
            <person name="Phuntumart V."/>
            <person name="Qutob D."/>
            <person name="Rehmany A."/>
            <person name="Rougon-Cardoso A."/>
            <person name="Ryden P."/>
            <person name="Torto-Alalibo T."/>
            <person name="Studholme D."/>
            <person name="Wang Y."/>
            <person name="Win J."/>
            <person name="Wood J."/>
            <person name="Clifton S.W."/>
            <person name="Rogers J."/>
            <person name="Van den Ackerveken G."/>
            <person name="Jones J.D."/>
            <person name="McDowell J.M."/>
            <person name="Beynon J."/>
            <person name="Tyler B.M."/>
        </authorList>
    </citation>
    <scope>NUCLEOTIDE SEQUENCE [LARGE SCALE GENOMIC DNA]</scope>
    <source>
        <strain evidence="2">Emoy2</strain>
    </source>
</reference>